<dbReference type="InterPro" id="IPR017911">
    <property type="entry name" value="MacB-like_ATP-bd"/>
</dbReference>
<dbReference type="InterPro" id="IPR003439">
    <property type="entry name" value="ABC_transporter-like_ATP-bd"/>
</dbReference>
<dbReference type="GO" id="GO:0005524">
    <property type="term" value="F:ATP binding"/>
    <property type="evidence" value="ECO:0007669"/>
    <property type="project" value="UniProtKB-KW"/>
</dbReference>
<evidence type="ECO:0000313" key="6">
    <source>
        <dbReference type="Proteomes" id="UP000178450"/>
    </source>
</evidence>
<dbReference type="PROSITE" id="PS50893">
    <property type="entry name" value="ABC_TRANSPORTER_2"/>
    <property type="match status" value="1"/>
</dbReference>
<dbReference type="Pfam" id="PF00005">
    <property type="entry name" value="ABC_tran"/>
    <property type="match status" value="1"/>
</dbReference>
<dbReference type="GO" id="GO:0016887">
    <property type="term" value="F:ATP hydrolysis activity"/>
    <property type="evidence" value="ECO:0007669"/>
    <property type="project" value="InterPro"/>
</dbReference>
<dbReference type="SMART" id="SM00382">
    <property type="entry name" value="AAA"/>
    <property type="match status" value="1"/>
</dbReference>
<feature type="domain" description="ABC transporter" evidence="4">
    <location>
        <begin position="8"/>
        <end position="246"/>
    </location>
</feature>
<evidence type="ECO:0000313" key="5">
    <source>
        <dbReference type="EMBL" id="OGK64686.1"/>
    </source>
</evidence>
<dbReference type="GO" id="GO:0005886">
    <property type="term" value="C:plasma membrane"/>
    <property type="evidence" value="ECO:0007669"/>
    <property type="project" value="TreeGrafter"/>
</dbReference>
<dbReference type="PROSITE" id="PS00211">
    <property type="entry name" value="ABC_TRANSPORTER_1"/>
    <property type="match status" value="1"/>
</dbReference>
<dbReference type="CDD" id="cd03255">
    <property type="entry name" value="ABC_MJ0796_LolCDE_FtsE"/>
    <property type="match status" value="1"/>
</dbReference>
<protein>
    <recommendedName>
        <fullName evidence="4">ABC transporter domain-containing protein</fullName>
    </recommendedName>
</protein>
<evidence type="ECO:0000256" key="2">
    <source>
        <dbReference type="ARBA" id="ARBA00022741"/>
    </source>
</evidence>
<dbReference type="EMBL" id="MGBG01000017">
    <property type="protein sequence ID" value="OGK64686.1"/>
    <property type="molecule type" value="Genomic_DNA"/>
</dbReference>
<keyword evidence="1" id="KW-0813">Transport</keyword>
<name>A0A1F7K9Y5_9BACT</name>
<dbReference type="GO" id="GO:0022857">
    <property type="term" value="F:transmembrane transporter activity"/>
    <property type="evidence" value="ECO:0007669"/>
    <property type="project" value="TreeGrafter"/>
</dbReference>
<dbReference type="SUPFAM" id="SSF52540">
    <property type="entry name" value="P-loop containing nucleoside triphosphate hydrolases"/>
    <property type="match status" value="1"/>
</dbReference>
<evidence type="ECO:0000259" key="4">
    <source>
        <dbReference type="PROSITE" id="PS50893"/>
    </source>
</evidence>
<dbReference type="InterPro" id="IPR017871">
    <property type="entry name" value="ABC_transporter-like_CS"/>
</dbReference>
<dbReference type="InterPro" id="IPR015854">
    <property type="entry name" value="ABC_transpr_LolD-like"/>
</dbReference>
<dbReference type="AlphaFoldDB" id="A0A1F7K9Y5"/>
<dbReference type="InterPro" id="IPR003593">
    <property type="entry name" value="AAA+_ATPase"/>
</dbReference>
<comment type="caution">
    <text evidence="5">The sequence shown here is derived from an EMBL/GenBank/DDBJ whole genome shotgun (WGS) entry which is preliminary data.</text>
</comment>
<evidence type="ECO:0000256" key="3">
    <source>
        <dbReference type="ARBA" id="ARBA00022840"/>
    </source>
</evidence>
<keyword evidence="2" id="KW-0547">Nucleotide-binding</keyword>
<evidence type="ECO:0000256" key="1">
    <source>
        <dbReference type="ARBA" id="ARBA00022448"/>
    </source>
</evidence>
<dbReference type="InterPro" id="IPR027417">
    <property type="entry name" value="P-loop_NTPase"/>
</dbReference>
<keyword evidence="3" id="KW-0067">ATP-binding</keyword>
<dbReference type="Gene3D" id="3.40.50.300">
    <property type="entry name" value="P-loop containing nucleotide triphosphate hydrolases"/>
    <property type="match status" value="1"/>
</dbReference>
<accession>A0A1F7K9Y5</accession>
<reference evidence="5 6" key="1">
    <citation type="journal article" date="2016" name="Nat. Commun.">
        <title>Thousands of microbial genomes shed light on interconnected biogeochemical processes in an aquifer system.</title>
        <authorList>
            <person name="Anantharaman K."/>
            <person name="Brown C.T."/>
            <person name="Hug L.A."/>
            <person name="Sharon I."/>
            <person name="Castelle C.J."/>
            <person name="Probst A.J."/>
            <person name="Thomas B.C."/>
            <person name="Singh A."/>
            <person name="Wilkins M.J."/>
            <person name="Karaoz U."/>
            <person name="Brodie E.L."/>
            <person name="Williams K.H."/>
            <person name="Hubbard S.S."/>
            <person name="Banfield J.F."/>
        </authorList>
    </citation>
    <scope>NUCLEOTIDE SEQUENCE [LARGE SCALE GENOMIC DNA]</scope>
</reference>
<dbReference type="Proteomes" id="UP000178450">
    <property type="component" value="Unassembled WGS sequence"/>
</dbReference>
<organism evidence="5 6">
    <name type="scientific">Candidatus Roizmanbacteria bacterium RIFOXYA1_FULL_41_12</name>
    <dbReference type="NCBI Taxonomy" id="1802082"/>
    <lineage>
        <taxon>Bacteria</taxon>
        <taxon>Candidatus Roizmaniibacteriota</taxon>
    </lineage>
</organism>
<gene>
    <name evidence="5" type="ORF">A2209_01330</name>
</gene>
<proteinExistence type="predicted"/>
<sequence length="261" mass="29222">MSSQQALITIQNLEKSFPVREGVVQVLKKIDFTINKGEFVIIFGPSGCGKSTLLHCLLGLEAPTQGKVLIEGKDFYQGNEDDRALYRRERVGMIYQQPLWIHSLDVFGNVAFPLYLQDVAEAEIKEKISKVLATVQMQEKTNYMPMELSSGQQQKISLARALALDPLLIVADEPTGNLDTVSGQELIDLFRQLATNGKTIIMVTHDLEYLKYGDKLIHMLDGEVVEQKAVAGQQLKISGKRGLDKKEQANVRDKDFLSKLK</sequence>
<dbReference type="PANTHER" id="PTHR24220">
    <property type="entry name" value="IMPORT ATP-BINDING PROTEIN"/>
    <property type="match status" value="1"/>
</dbReference>